<keyword evidence="3" id="KW-0547">Nucleotide-binding</keyword>
<dbReference type="InterPro" id="IPR017911">
    <property type="entry name" value="MacB-like_ATP-bd"/>
</dbReference>
<evidence type="ECO:0000256" key="5">
    <source>
        <dbReference type="ARBA" id="ARBA00022970"/>
    </source>
</evidence>
<dbReference type="EMBL" id="NDXJ01000002">
    <property type="protein sequence ID" value="OSP90292.1"/>
    <property type="molecule type" value="Genomic_DNA"/>
</dbReference>
<keyword evidence="4 8" id="KW-0067">ATP-binding</keyword>
<evidence type="ECO:0000256" key="3">
    <source>
        <dbReference type="ARBA" id="ARBA00022741"/>
    </source>
</evidence>
<protein>
    <submittedName>
        <fullName evidence="7">MacB_1 protein</fullName>
        <ecNumber evidence="7">3.6.3.-</ecNumber>
    </submittedName>
    <submittedName>
        <fullName evidence="8">Peptide ABC transporter ATP-binding protein</fullName>
    </submittedName>
</protein>
<dbReference type="EC" id="3.6.3.-" evidence="7"/>
<evidence type="ECO:0000313" key="10">
    <source>
        <dbReference type="Proteomes" id="UP000193588"/>
    </source>
</evidence>
<dbReference type="Pfam" id="PF00005">
    <property type="entry name" value="ABC_tran"/>
    <property type="match status" value="1"/>
</dbReference>
<evidence type="ECO:0000259" key="6">
    <source>
        <dbReference type="PROSITE" id="PS50893"/>
    </source>
</evidence>
<name>A0A0D1LW77_9LACO</name>
<dbReference type="InterPro" id="IPR003439">
    <property type="entry name" value="ABC_transporter-like_ATP-bd"/>
</dbReference>
<dbReference type="GO" id="GO:0022857">
    <property type="term" value="F:transmembrane transporter activity"/>
    <property type="evidence" value="ECO:0007669"/>
    <property type="project" value="UniProtKB-ARBA"/>
</dbReference>
<dbReference type="PANTHER" id="PTHR42798:SF2">
    <property type="entry name" value="ABC TRANSPORTER ATP-BINDING PROTEIN MG467-RELATED"/>
    <property type="match status" value="1"/>
</dbReference>
<evidence type="ECO:0000256" key="2">
    <source>
        <dbReference type="ARBA" id="ARBA00022448"/>
    </source>
</evidence>
<dbReference type="CDD" id="cd03255">
    <property type="entry name" value="ABC_MJ0796_LolCDE_FtsE"/>
    <property type="match status" value="1"/>
</dbReference>
<dbReference type="FunFam" id="3.40.50.300:FF:000032">
    <property type="entry name" value="Export ABC transporter ATP-binding protein"/>
    <property type="match status" value="1"/>
</dbReference>
<organism evidence="7 9">
    <name type="scientific">Weissella cibaria</name>
    <dbReference type="NCBI Taxonomy" id="137591"/>
    <lineage>
        <taxon>Bacteria</taxon>
        <taxon>Bacillati</taxon>
        <taxon>Bacillota</taxon>
        <taxon>Bacilli</taxon>
        <taxon>Lactobacillales</taxon>
        <taxon>Lactobacillaceae</taxon>
        <taxon>Weissella</taxon>
    </lineage>
</organism>
<sequence length="226" mass="24662">MINLKNINKSYSQGGNQFHVLHDINLAIDAGEYVSIIGQSGSGKSTLINIIGFLDDQFEGEYQFNDTQIQTLKRAELTPFRNASVGFIFQNFKLIRTMSVSDNIALPLLYAGEKRRQVQARIDEQLTRVGLPGAGDKLPTALSGGQQQRVSIARALVANPSFLIADEPTGALDSRTSAEIMQLFKELNDQGTTIILVTHDPNVAAATKRTVEILDGRIIADSEVSS</sequence>
<feature type="domain" description="ABC transporter" evidence="6">
    <location>
        <begin position="2"/>
        <end position="226"/>
    </location>
</feature>
<dbReference type="Proteomes" id="UP000032287">
    <property type="component" value="Unassembled WGS sequence"/>
</dbReference>
<comment type="caution">
    <text evidence="7">The sequence shown here is derived from an EMBL/GenBank/DDBJ whole genome shotgun (WGS) entry which is preliminary data.</text>
</comment>
<dbReference type="PANTHER" id="PTHR42798">
    <property type="entry name" value="LIPOPROTEIN-RELEASING SYSTEM ATP-BINDING PROTEIN LOLD"/>
    <property type="match status" value="1"/>
</dbReference>
<dbReference type="InterPro" id="IPR027417">
    <property type="entry name" value="P-loop_NTPase"/>
</dbReference>
<comment type="similarity">
    <text evidence="1">Belongs to the ABC transporter superfamily.</text>
</comment>
<dbReference type="InterPro" id="IPR017871">
    <property type="entry name" value="ABC_transporter-like_CS"/>
</dbReference>
<dbReference type="EMBL" id="JWHU01000001">
    <property type="protein sequence ID" value="KIU22529.1"/>
    <property type="molecule type" value="Genomic_DNA"/>
</dbReference>
<keyword evidence="2" id="KW-0813">Transport</keyword>
<evidence type="ECO:0000313" key="7">
    <source>
        <dbReference type="EMBL" id="KIU22529.1"/>
    </source>
</evidence>
<dbReference type="STRING" id="137591.AO080_02060"/>
<keyword evidence="7" id="KW-0378">Hydrolase</keyword>
<evidence type="ECO:0000256" key="1">
    <source>
        <dbReference type="ARBA" id="ARBA00005417"/>
    </source>
</evidence>
<accession>A0A0D1LW77</accession>
<dbReference type="Gene3D" id="3.40.50.300">
    <property type="entry name" value="P-loop containing nucleotide triphosphate hydrolases"/>
    <property type="match status" value="1"/>
</dbReference>
<dbReference type="GO" id="GO:0006865">
    <property type="term" value="P:amino acid transport"/>
    <property type="evidence" value="ECO:0007669"/>
    <property type="project" value="UniProtKB-KW"/>
</dbReference>
<dbReference type="AlphaFoldDB" id="A0A0D1LW77"/>
<dbReference type="SMART" id="SM00382">
    <property type="entry name" value="AAA"/>
    <property type="match status" value="1"/>
</dbReference>
<reference evidence="7 9" key="1">
    <citation type="journal article" date="2015" name="Microbiology (Mosc.)">
        <title>Genomics of the Weissella cibaria species with an examination of its metabolic traits.</title>
        <authorList>
            <person name="Lynch K.M."/>
            <person name="Lucid A."/>
            <person name="Arendt E.K."/>
            <person name="Sleator R.D."/>
            <person name="Lucey B."/>
            <person name="Coffey A."/>
        </authorList>
    </citation>
    <scope>NUCLEOTIDE SEQUENCE [LARGE SCALE GENOMIC DNA]</scope>
    <source>
        <strain evidence="7 9">MG1</strain>
    </source>
</reference>
<evidence type="ECO:0000313" key="8">
    <source>
        <dbReference type="EMBL" id="OSP90292.1"/>
    </source>
</evidence>
<reference evidence="8 10" key="2">
    <citation type="submission" date="2017-04" db="EMBL/GenBank/DDBJ databases">
        <title>The genome sequence of Weissella cibaria isolated from wild Drosophila.</title>
        <authorList>
            <person name="Ricks N.J."/>
            <person name="Carroll C."/>
            <person name="Walters A."/>
            <person name="Newell P.D."/>
            <person name="Chaston J.M."/>
        </authorList>
    </citation>
    <scope>NUCLEOTIDE SEQUENCE [LARGE SCALE GENOMIC DNA]</scope>
    <source>
        <strain evidence="8 10">DmW_103</strain>
    </source>
</reference>
<dbReference type="GO" id="GO:0005524">
    <property type="term" value="F:ATP binding"/>
    <property type="evidence" value="ECO:0007669"/>
    <property type="project" value="UniProtKB-KW"/>
</dbReference>
<keyword evidence="5" id="KW-0029">Amino-acid transport</keyword>
<dbReference type="GO" id="GO:0098796">
    <property type="term" value="C:membrane protein complex"/>
    <property type="evidence" value="ECO:0007669"/>
    <property type="project" value="UniProtKB-ARBA"/>
</dbReference>
<dbReference type="GO" id="GO:0016887">
    <property type="term" value="F:ATP hydrolysis activity"/>
    <property type="evidence" value="ECO:0007669"/>
    <property type="project" value="InterPro"/>
</dbReference>
<dbReference type="PROSITE" id="PS00211">
    <property type="entry name" value="ABC_TRANSPORTER_1"/>
    <property type="match status" value="1"/>
</dbReference>
<dbReference type="KEGG" id="wcb:AO080_02060"/>
<dbReference type="PATRIC" id="fig|137591.25.peg.32"/>
<proteinExistence type="inferred from homology"/>
<evidence type="ECO:0000313" key="9">
    <source>
        <dbReference type="Proteomes" id="UP000032287"/>
    </source>
</evidence>
<dbReference type="eggNOG" id="COG1136">
    <property type="taxonomic scope" value="Bacteria"/>
</dbReference>
<dbReference type="RefSeq" id="WP_043708704.1">
    <property type="nucleotide sequence ID" value="NZ_CP012873.1"/>
</dbReference>
<keyword evidence="9" id="KW-1185">Reference proteome</keyword>
<dbReference type="SUPFAM" id="SSF52540">
    <property type="entry name" value="P-loop containing nucleoside triphosphate hydrolases"/>
    <property type="match status" value="1"/>
</dbReference>
<gene>
    <name evidence="7" type="primary">macB_1</name>
    <name evidence="8" type="ORF">B9D04_00640</name>
    <name evidence="7" type="ORF">QX99_00033</name>
</gene>
<dbReference type="PROSITE" id="PS50893">
    <property type="entry name" value="ABC_TRANSPORTER_2"/>
    <property type="match status" value="1"/>
</dbReference>
<dbReference type="OrthoDB" id="9791546at2"/>
<dbReference type="InterPro" id="IPR003593">
    <property type="entry name" value="AAA+_ATPase"/>
</dbReference>
<evidence type="ECO:0000256" key="4">
    <source>
        <dbReference type="ARBA" id="ARBA00022840"/>
    </source>
</evidence>
<dbReference type="Proteomes" id="UP000193588">
    <property type="component" value="Unassembled WGS sequence"/>
</dbReference>